<comment type="caution">
    <text evidence="1">The sequence shown here is derived from an EMBL/GenBank/DDBJ whole genome shotgun (WGS) entry which is preliminary data.</text>
</comment>
<proteinExistence type="predicted"/>
<evidence type="ECO:0000313" key="1">
    <source>
        <dbReference type="EMBL" id="KAI3373338.1"/>
    </source>
</evidence>
<gene>
    <name evidence="1" type="ORF">L3Q82_006641</name>
</gene>
<reference evidence="1" key="1">
    <citation type="submission" date="2022-04" db="EMBL/GenBank/DDBJ databases">
        <title>Jade perch genome.</title>
        <authorList>
            <person name="Chao B."/>
        </authorList>
    </citation>
    <scope>NUCLEOTIDE SEQUENCE</scope>
    <source>
        <strain evidence="1">CB-2022</strain>
    </source>
</reference>
<dbReference type="Proteomes" id="UP000831701">
    <property type="component" value="Chromosome 4"/>
</dbReference>
<dbReference type="EMBL" id="CM041534">
    <property type="protein sequence ID" value="KAI3373338.1"/>
    <property type="molecule type" value="Genomic_DNA"/>
</dbReference>
<protein>
    <submittedName>
        <fullName evidence="1">Uncharacterized protein</fullName>
    </submittedName>
</protein>
<name>A0ACB8WZT7_9TELE</name>
<organism evidence="1 2">
    <name type="scientific">Scortum barcoo</name>
    <name type="common">barcoo grunter</name>
    <dbReference type="NCBI Taxonomy" id="214431"/>
    <lineage>
        <taxon>Eukaryota</taxon>
        <taxon>Metazoa</taxon>
        <taxon>Chordata</taxon>
        <taxon>Craniata</taxon>
        <taxon>Vertebrata</taxon>
        <taxon>Euteleostomi</taxon>
        <taxon>Actinopterygii</taxon>
        <taxon>Neopterygii</taxon>
        <taxon>Teleostei</taxon>
        <taxon>Neoteleostei</taxon>
        <taxon>Acanthomorphata</taxon>
        <taxon>Eupercaria</taxon>
        <taxon>Centrarchiformes</taxon>
        <taxon>Terapontoidei</taxon>
        <taxon>Terapontidae</taxon>
        <taxon>Scortum</taxon>
    </lineage>
</organism>
<evidence type="ECO:0000313" key="2">
    <source>
        <dbReference type="Proteomes" id="UP000831701"/>
    </source>
</evidence>
<accession>A0ACB8WZT7</accession>
<keyword evidence="2" id="KW-1185">Reference proteome</keyword>
<sequence>MSLKNLETKWRAALFSIMEHLEESEFQKLLFNLSKIPHGVKSDKTRSEIPKIIIQYYGTEGSISVIDKEMKQIPRMDADVQELLRPFVERLKKQRQKNKGPTSKPAANSVAKRQKAGDVDK</sequence>